<keyword evidence="6" id="KW-1185">Reference proteome</keyword>
<evidence type="ECO:0000259" key="3">
    <source>
        <dbReference type="Pfam" id="PF26271"/>
    </source>
</evidence>
<comment type="caution">
    <text evidence="5">The sequence shown here is derived from an EMBL/GenBank/DDBJ whole genome shotgun (WGS) entry which is preliminary data.</text>
</comment>
<dbReference type="Pfam" id="PF26272">
    <property type="entry name" value="DUF8073_N"/>
    <property type="match status" value="1"/>
</dbReference>
<feature type="region of interest" description="Disordered" evidence="1">
    <location>
        <begin position="173"/>
        <end position="227"/>
    </location>
</feature>
<dbReference type="Proteomes" id="UP000016986">
    <property type="component" value="Unassembled WGS sequence"/>
</dbReference>
<sequence length="302" mass="32244">MGDSLRRLGRYLDKCERRTGVDVRATDVAVTDAGARVDVELALDADGGDTPAAAVTDRDSAIEVDGTLSLALESREPLLPPCPNGVDIELLDVTFAPTAAVVVTARASVATAGDEDADRGAPRSDRDTGVPPFRDRERLAEIYASCETFAEMADVIDMDVSAETVRRYMIRNGVHEPDTYDTGDADDGETGSSETPDPESPSPSPAPAPSPSVRGDATPPLRADGMGLPESVTIDDLVEAVNDAATIREVGRCLGIERMDAFELLTDLDLLEFVMGRLTRDDSRAVGREQILDRLRETAAAR</sequence>
<dbReference type="InterPro" id="IPR058809">
    <property type="entry name" value="DUF8073_M"/>
</dbReference>
<evidence type="ECO:0000259" key="4">
    <source>
        <dbReference type="Pfam" id="PF26272"/>
    </source>
</evidence>
<protein>
    <submittedName>
        <fullName evidence="5">Uncharacterized protein</fullName>
    </submittedName>
</protein>
<evidence type="ECO:0000313" key="5">
    <source>
        <dbReference type="EMBL" id="GAD52740.1"/>
    </source>
</evidence>
<dbReference type="InterPro" id="IPR058811">
    <property type="entry name" value="DUF8073_N"/>
</dbReference>
<feature type="domain" description="DUF8073" evidence="4">
    <location>
        <begin position="2"/>
        <end position="109"/>
    </location>
</feature>
<gene>
    <name evidence="5" type="ORF">MBEHAL_1500</name>
</gene>
<feature type="compositionally biased region" description="Basic and acidic residues" evidence="1">
    <location>
        <begin position="118"/>
        <end position="134"/>
    </location>
</feature>
<dbReference type="eggNOG" id="arCOG06198">
    <property type="taxonomic scope" value="Archaea"/>
</dbReference>
<feature type="compositionally biased region" description="Pro residues" evidence="1">
    <location>
        <begin position="198"/>
        <end position="210"/>
    </location>
</feature>
<dbReference type="Pfam" id="PF26270">
    <property type="entry name" value="DUF8073_C"/>
    <property type="match status" value="1"/>
</dbReference>
<feature type="region of interest" description="Disordered" evidence="1">
    <location>
        <begin position="110"/>
        <end position="134"/>
    </location>
</feature>
<feature type="domain" description="DUF8073" evidence="2">
    <location>
        <begin position="235"/>
        <end position="298"/>
    </location>
</feature>
<feature type="compositionally biased region" description="Acidic residues" evidence="1">
    <location>
        <begin position="179"/>
        <end position="189"/>
    </location>
</feature>
<feature type="domain" description="DUF8073" evidence="3">
    <location>
        <begin position="133"/>
        <end position="173"/>
    </location>
</feature>
<evidence type="ECO:0000313" key="6">
    <source>
        <dbReference type="Proteomes" id="UP000016986"/>
    </source>
</evidence>
<name>U2YUP2_9EURY</name>
<organism evidence="5 6">
    <name type="scientific">Halarchaeum acidiphilum MH1-52-1</name>
    <dbReference type="NCBI Taxonomy" id="1261545"/>
    <lineage>
        <taxon>Archaea</taxon>
        <taxon>Methanobacteriati</taxon>
        <taxon>Methanobacteriota</taxon>
        <taxon>Stenosarchaea group</taxon>
        <taxon>Halobacteria</taxon>
        <taxon>Halobacteriales</taxon>
        <taxon>Halobacteriaceae</taxon>
    </lineage>
</organism>
<dbReference type="Pfam" id="PF26271">
    <property type="entry name" value="DUF8073_M"/>
    <property type="match status" value="1"/>
</dbReference>
<evidence type="ECO:0000256" key="1">
    <source>
        <dbReference type="SAM" id="MobiDB-lite"/>
    </source>
</evidence>
<evidence type="ECO:0000259" key="2">
    <source>
        <dbReference type="Pfam" id="PF26270"/>
    </source>
</evidence>
<reference evidence="5 6" key="1">
    <citation type="submission" date="2013-09" db="EMBL/GenBank/DDBJ databases">
        <title>Whole genome sequencing of Halarchaeum acidiphilum strain MH1-52-1.</title>
        <authorList>
            <person name="Shimane Y."/>
            <person name="Minegishi H."/>
            <person name="Nishi S."/>
            <person name="Echigo A."/>
            <person name="Shuto A."/>
            <person name="Konishi M."/>
            <person name="Ito T."/>
            <person name="Ohkuma M."/>
            <person name="Ohta Y."/>
            <person name="Nagano Y."/>
            <person name="Tsubouchi T."/>
            <person name="Mori K."/>
            <person name="Usui K."/>
            <person name="Kamekura M."/>
            <person name="Usami R."/>
            <person name="Takaki Y."/>
            <person name="Hatada Y."/>
        </authorList>
    </citation>
    <scope>NUCLEOTIDE SEQUENCE [LARGE SCALE GENOMIC DNA]</scope>
    <source>
        <strain evidence="5 6">JCM 16109</strain>
    </source>
</reference>
<dbReference type="EMBL" id="BATA01000033">
    <property type="protein sequence ID" value="GAD52740.1"/>
    <property type="molecule type" value="Genomic_DNA"/>
</dbReference>
<dbReference type="InterPro" id="IPR058810">
    <property type="entry name" value="DUF8073_C"/>
</dbReference>
<proteinExistence type="predicted"/>
<dbReference type="AlphaFoldDB" id="U2YUP2"/>
<accession>U2YUP2</accession>